<evidence type="ECO:0000256" key="1">
    <source>
        <dbReference type="ARBA" id="ARBA00023015"/>
    </source>
</evidence>
<dbReference type="SMART" id="SM00345">
    <property type="entry name" value="HTH_GNTR"/>
    <property type="match status" value="1"/>
</dbReference>
<gene>
    <name evidence="6" type="ORF">BMIN_0173</name>
</gene>
<keyword evidence="7" id="KW-1185">Reference proteome</keyword>
<dbReference type="SUPFAM" id="SSF64288">
    <property type="entry name" value="Chorismate lyase-like"/>
    <property type="match status" value="1"/>
</dbReference>
<evidence type="ECO:0000256" key="4">
    <source>
        <dbReference type="SAM" id="MobiDB-lite"/>
    </source>
</evidence>
<dbReference type="Gene3D" id="1.10.10.10">
    <property type="entry name" value="Winged helix-like DNA-binding domain superfamily/Winged helix DNA-binding domain"/>
    <property type="match status" value="1"/>
</dbReference>
<keyword evidence="2" id="KW-0238">DNA-binding</keyword>
<dbReference type="InterPro" id="IPR000524">
    <property type="entry name" value="Tscrpt_reg_HTH_GntR"/>
</dbReference>
<dbReference type="Pfam" id="PF00392">
    <property type="entry name" value="GntR"/>
    <property type="match status" value="1"/>
</dbReference>
<dbReference type="Gene3D" id="3.40.1410.10">
    <property type="entry name" value="Chorismate lyase-like"/>
    <property type="match status" value="1"/>
</dbReference>
<feature type="domain" description="HTH gntR-type" evidence="5">
    <location>
        <begin position="12"/>
        <end position="82"/>
    </location>
</feature>
<dbReference type="GO" id="GO:0045892">
    <property type="term" value="P:negative regulation of DNA-templated transcription"/>
    <property type="evidence" value="ECO:0007669"/>
    <property type="project" value="TreeGrafter"/>
</dbReference>
<dbReference type="InterPro" id="IPR036390">
    <property type="entry name" value="WH_DNA-bd_sf"/>
</dbReference>
<name>A0A087BMN1_9BIFI</name>
<dbReference type="GO" id="GO:0003677">
    <property type="term" value="F:DNA binding"/>
    <property type="evidence" value="ECO:0007669"/>
    <property type="project" value="UniProtKB-KW"/>
</dbReference>
<dbReference type="InterPro" id="IPR050679">
    <property type="entry name" value="Bact_HTH_transcr_reg"/>
</dbReference>
<organism evidence="6 7">
    <name type="scientific">Bifidobacterium minimum</name>
    <dbReference type="NCBI Taxonomy" id="1693"/>
    <lineage>
        <taxon>Bacteria</taxon>
        <taxon>Bacillati</taxon>
        <taxon>Actinomycetota</taxon>
        <taxon>Actinomycetes</taxon>
        <taxon>Bifidobacteriales</taxon>
        <taxon>Bifidobacteriaceae</taxon>
        <taxon>Bifidobacterium</taxon>
    </lineage>
</organism>
<evidence type="ECO:0000256" key="3">
    <source>
        <dbReference type="ARBA" id="ARBA00023163"/>
    </source>
</evidence>
<keyword evidence="1" id="KW-0805">Transcription regulation</keyword>
<evidence type="ECO:0000313" key="7">
    <source>
        <dbReference type="Proteomes" id="UP000029014"/>
    </source>
</evidence>
<dbReference type="Proteomes" id="UP000029014">
    <property type="component" value="Unassembled WGS sequence"/>
</dbReference>
<dbReference type="PROSITE" id="PS50949">
    <property type="entry name" value="HTH_GNTR"/>
    <property type="match status" value="1"/>
</dbReference>
<dbReference type="InterPro" id="IPR036388">
    <property type="entry name" value="WH-like_DNA-bd_sf"/>
</dbReference>
<proteinExistence type="predicted"/>
<protein>
    <submittedName>
        <fullName evidence="6">GntR family transcriptional regulator</fullName>
    </submittedName>
</protein>
<keyword evidence="3" id="KW-0804">Transcription</keyword>
<feature type="region of interest" description="Disordered" evidence="4">
    <location>
        <begin position="259"/>
        <end position="280"/>
    </location>
</feature>
<dbReference type="EMBL" id="JGZD01000009">
    <property type="protein sequence ID" value="KFI72281.1"/>
    <property type="molecule type" value="Genomic_DNA"/>
</dbReference>
<reference evidence="6 7" key="1">
    <citation type="submission" date="2014-03" db="EMBL/GenBank/DDBJ databases">
        <title>Genomics of Bifidobacteria.</title>
        <authorList>
            <person name="Ventura M."/>
            <person name="Milani C."/>
            <person name="Lugli G.A."/>
        </authorList>
    </citation>
    <scope>NUCLEOTIDE SEQUENCE [LARGE SCALE GENOMIC DNA]</scope>
    <source>
        <strain evidence="6 7">LMG 11592</strain>
    </source>
</reference>
<dbReference type="PANTHER" id="PTHR44846:SF1">
    <property type="entry name" value="MANNOSYL-D-GLYCERATE TRANSPORT_METABOLISM SYSTEM REPRESSOR MNGR-RELATED"/>
    <property type="match status" value="1"/>
</dbReference>
<dbReference type="STRING" id="1693.BMIN_0173"/>
<sequence>MTSMRAFDGDDVADVGDVVRRLRAIISREEYQPGERMGSERDLARQLGVTRSRLRAALAVLEGSHEIVRRIGRSGGIIVSDDRLERNINTVESLPDIAKRQGLVMSSWVMSAVVTSASPVDARMLDLRGDAPVIYAITRLRMIAGRPFSLEVTHLPADLFPGFLSKDLTRPFYRIFEDDYGVRPQSVDETLDSFMADSRRAQLLKIAEGTPVTRIRRVAVDQSGRPCERAVDVYIASRIRFTMHHSGYVRLSATAVGNGGEIGRDGEAGNDDEDGRGGTA</sequence>
<evidence type="ECO:0000256" key="2">
    <source>
        <dbReference type="ARBA" id="ARBA00023125"/>
    </source>
</evidence>
<dbReference type="SMART" id="SM00866">
    <property type="entry name" value="UTRA"/>
    <property type="match status" value="1"/>
</dbReference>
<dbReference type="Pfam" id="PF07702">
    <property type="entry name" value="UTRA"/>
    <property type="match status" value="1"/>
</dbReference>
<dbReference type="AlphaFoldDB" id="A0A087BMN1"/>
<evidence type="ECO:0000313" key="6">
    <source>
        <dbReference type="EMBL" id="KFI72281.1"/>
    </source>
</evidence>
<dbReference type="SUPFAM" id="SSF46785">
    <property type="entry name" value="Winged helix' DNA-binding domain"/>
    <property type="match status" value="1"/>
</dbReference>
<dbReference type="GO" id="GO:0003700">
    <property type="term" value="F:DNA-binding transcription factor activity"/>
    <property type="evidence" value="ECO:0007669"/>
    <property type="project" value="InterPro"/>
</dbReference>
<dbReference type="PANTHER" id="PTHR44846">
    <property type="entry name" value="MANNOSYL-D-GLYCERATE TRANSPORT/METABOLISM SYSTEM REPRESSOR MNGR-RELATED"/>
    <property type="match status" value="1"/>
</dbReference>
<comment type="caution">
    <text evidence="6">The sequence shown here is derived from an EMBL/GenBank/DDBJ whole genome shotgun (WGS) entry which is preliminary data.</text>
</comment>
<dbReference type="eggNOG" id="COG2188">
    <property type="taxonomic scope" value="Bacteria"/>
</dbReference>
<evidence type="ECO:0000259" key="5">
    <source>
        <dbReference type="PROSITE" id="PS50949"/>
    </source>
</evidence>
<dbReference type="InterPro" id="IPR028978">
    <property type="entry name" value="Chorismate_lyase_/UTRA_dom_sf"/>
</dbReference>
<dbReference type="InterPro" id="IPR011663">
    <property type="entry name" value="UTRA"/>
</dbReference>
<accession>A0A087BMN1</accession>